<dbReference type="PROSITE" id="PS51892">
    <property type="entry name" value="SUBTILASE"/>
    <property type="match status" value="1"/>
</dbReference>
<comment type="similarity">
    <text evidence="1 6">Belongs to the peptidase S8 family.</text>
</comment>
<dbReference type="PANTHER" id="PTHR43806:SF11">
    <property type="entry name" value="CEREVISIN-RELATED"/>
    <property type="match status" value="1"/>
</dbReference>
<evidence type="ECO:0000259" key="8">
    <source>
        <dbReference type="PROSITE" id="PS51208"/>
    </source>
</evidence>
<dbReference type="InterPro" id="IPR022398">
    <property type="entry name" value="Peptidase_S8_His-AS"/>
</dbReference>
<dbReference type="InterPro" id="IPR005546">
    <property type="entry name" value="Autotransporte_beta"/>
</dbReference>
<feature type="active site" description="Charge relay system" evidence="6">
    <location>
        <position position="335"/>
    </location>
</feature>
<dbReference type="InterPro" id="IPR050131">
    <property type="entry name" value="Peptidase_S8_subtilisin-like"/>
</dbReference>
<dbReference type="Pfam" id="PF12951">
    <property type="entry name" value="PATR"/>
    <property type="match status" value="1"/>
</dbReference>
<dbReference type="RefSeq" id="WP_310884849.1">
    <property type="nucleotide sequence ID" value="NZ_CP121646.1"/>
</dbReference>
<dbReference type="Gene3D" id="2.40.128.130">
    <property type="entry name" value="Autotransporter beta-domain"/>
    <property type="match status" value="1"/>
</dbReference>
<dbReference type="InterPro" id="IPR013425">
    <property type="entry name" value="Autotrns_rpt"/>
</dbReference>
<dbReference type="SMART" id="SM00869">
    <property type="entry name" value="Autotransporter"/>
    <property type="match status" value="1"/>
</dbReference>
<dbReference type="Gene3D" id="3.40.50.200">
    <property type="entry name" value="Peptidase S8/S53 domain"/>
    <property type="match status" value="1"/>
</dbReference>
<dbReference type="PANTHER" id="PTHR43806">
    <property type="entry name" value="PEPTIDASE S8"/>
    <property type="match status" value="1"/>
</dbReference>
<dbReference type="PROSITE" id="PS00137">
    <property type="entry name" value="SUBTILASE_HIS"/>
    <property type="match status" value="1"/>
</dbReference>
<name>A0ABY8J6S7_9BRAD</name>
<dbReference type="InterPro" id="IPR023827">
    <property type="entry name" value="Peptidase_S8_Asp-AS"/>
</dbReference>
<dbReference type="CDD" id="cd04848">
    <property type="entry name" value="Peptidases_S8_Autotransporter_serine_protease_like"/>
    <property type="match status" value="1"/>
</dbReference>
<evidence type="ECO:0000256" key="1">
    <source>
        <dbReference type="ARBA" id="ARBA00011073"/>
    </source>
</evidence>
<dbReference type="SUPFAM" id="SSF51126">
    <property type="entry name" value="Pectin lyase-like"/>
    <property type="match status" value="1"/>
</dbReference>
<evidence type="ECO:0000313" key="10">
    <source>
        <dbReference type="Proteomes" id="UP001221546"/>
    </source>
</evidence>
<dbReference type="PROSITE" id="PS00138">
    <property type="entry name" value="SUBTILASE_SER"/>
    <property type="match status" value="1"/>
</dbReference>
<dbReference type="InterPro" id="IPR023828">
    <property type="entry name" value="Peptidase_S8_Ser-AS"/>
</dbReference>
<organism evidence="9 10">
    <name type="scientific">Bradyrhizobium brasilense</name>
    <dbReference type="NCBI Taxonomy" id="1419277"/>
    <lineage>
        <taxon>Bacteria</taxon>
        <taxon>Pseudomonadati</taxon>
        <taxon>Pseudomonadota</taxon>
        <taxon>Alphaproteobacteria</taxon>
        <taxon>Hyphomicrobiales</taxon>
        <taxon>Nitrobacteraceae</taxon>
        <taxon>Bradyrhizobium</taxon>
    </lineage>
</organism>
<keyword evidence="10" id="KW-1185">Reference proteome</keyword>
<dbReference type="NCBIfam" id="TIGR02601">
    <property type="entry name" value="autotrns_rpt"/>
    <property type="match status" value="1"/>
</dbReference>
<gene>
    <name evidence="9" type="ORF">QA636_27525</name>
</gene>
<keyword evidence="2 6" id="KW-0645">Protease</keyword>
<evidence type="ECO:0000256" key="4">
    <source>
        <dbReference type="ARBA" id="ARBA00022801"/>
    </source>
</evidence>
<sequence length="1031" mass="108125">MSDNLSNFIKRALWLGGVSICALALAQQACAQQLYLNANGTTTSDLEVAAKSWMTPEFTGDWGLKAMNAQYAYANRITGKGILIGVVDSGILSSHPKFQNPRIHVLSNQGQYGADGYRYGPTDGAYKQGDAYSDTGSWIDGVNDSHGTHVSGTIAASRDGKEMHGVAFDGELHVSNTGGTDEMIYGPNEDYNYFKGAYGNLVTAGVRVINSSWGNPPDEDDYSTRQGVLNAYMGYVGKKTWLDAAAEAAQRRVIMVFTAGNAGFDNPSVRASLPYFRPELEHDWIAVTAIDRAEKQQFNKCGLAKYWCLAAPGVDIDSTVVSAGKPSYDRWSGTSMAAPHVTGALALVLQRYAYMTNEQARDVLLTTARQPKGYSGVNEIYGWGIPDLKAAMNGPGQLLRPENYNLPTGVTDTWSNSISDAALRQRKREEAQEIVDLTGEIAARGRDPAAKVLQVRLAALKAKTDAEYAGALTKSGGGTLILGGINSYAGPTSVDGGALIVNGSIASSSMTTVNVGGLLGGTGTVGNVTINGGTLSPGNSIGLLSVQGNLVFTAAASYLVQMSPTNADRTNVTGTAMLGGANVLAVWSPGSYVMKRYNILSAAGGVSGTFHGPVNTNLPKNFAANLSYDANDTYLNLVMSVAGLSRNQQSVSSALVNSFNRVGGIPLAFGALSPRRLTVASGEAATGIQQASFDAMNRFTDLLTDPAIPGRMGPQGVAMASVAPSYAEESDAASAYAALITKAPPRVAPFYEPRWNVWATGYGGGQTTGGNALTGSADTTAQIYGTAVGADYHVLQDTVLGFAMGGAGTSYGLAGGLGSGRSDAFQAGVYGRHGLGAAYLSGALAYGWQDATTDRTVLDTHLRGRFEANALSGRLEGGYRFATSWLGVTPYAAGQFTTLFMPSYAERVLAGSGLFALSYTAKDVTASRSELGLRADRSFLINDGTAALTLRGRAAWAHNFNTDRSLQAAFAALPASGFIVNGAAQAADAGLASVFTEVRWASGFSLAASFESEFSKTTRGYTGKGTVKYQW</sequence>
<dbReference type="Proteomes" id="UP001221546">
    <property type="component" value="Chromosome"/>
</dbReference>
<dbReference type="PROSITE" id="PS51208">
    <property type="entry name" value="AUTOTRANSPORTER"/>
    <property type="match status" value="1"/>
</dbReference>
<dbReference type="InterPro" id="IPR000209">
    <property type="entry name" value="Peptidase_S8/S53_dom"/>
</dbReference>
<dbReference type="InterPro" id="IPR034061">
    <property type="entry name" value="Peptidases_S8_Autotransporter"/>
</dbReference>
<dbReference type="Pfam" id="PF03797">
    <property type="entry name" value="Autotransporter"/>
    <property type="match status" value="1"/>
</dbReference>
<dbReference type="InterPro" id="IPR036709">
    <property type="entry name" value="Autotransporte_beta_dom_sf"/>
</dbReference>
<accession>A0ABY8J6S7</accession>
<feature type="chain" id="PRO_5045190423" evidence="7">
    <location>
        <begin position="32"/>
        <end position="1031"/>
    </location>
</feature>
<evidence type="ECO:0000256" key="6">
    <source>
        <dbReference type="PROSITE-ProRule" id="PRU01240"/>
    </source>
</evidence>
<feature type="domain" description="Autotransporter" evidence="8">
    <location>
        <begin position="750"/>
        <end position="1031"/>
    </location>
</feature>
<evidence type="ECO:0000256" key="3">
    <source>
        <dbReference type="ARBA" id="ARBA00022729"/>
    </source>
</evidence>
<dbReference type="InterPro" id="IPR015500">
    <property type="entry name" value="Peptidase_S8_subtilisin-rel"/>
</dbReference>
<dbReference type="PRINTS" id="PR00723">
    <property type="entry name" value="SUBTILISIN"/>
</dbReference>
<evidence type="ECO:0000256" key="5">
    <source>
        <dbReference type="ARBA" id="ARBA00022825"/>
    </source>
</evidence>
<dbReference type="SUPFAM" id="SSF103515">
    <property type="entry name" value="Autotransporter"/>
    <property type="match status" value="1"/>
</dbReference>
<evidence type="ECO:0000256" key="2">
    <source>
        <dbReference type="ARBA" id="ARBA00022670"/>
    </source>
</evidence>
<dbReference type="Pfam" id="PF00082">
    <property type="entry name" value="Peptidase_S8"/>
    <property type="match status" value="1"/>
</dbReference>
<dbReference type="InterPro" id="IPR011050">
    <property type="entry name" value="Pectin_lyase_fold/virulence"/>
</dbReference>
<feature type="active site" description="Charge relay system" evidence="6">
    <location>
        <position position="146"/>
    </location>
</feature>
<keyword evidence="3 7" id="KW-0732">Signal</keyword>
<feature type="signal peptide" evidence="7">
    <location>
        <begin position="1"/>
        <end position="31"/>
    </location>
</feature>
<feature type="active site" description="Charge relay system" evidence="6">
    <location>
        <position position="88"/>
    </location>
</feature>
<reference evidence="9 10" key="1">
    <citation type="submission" date="2023-04" db="EMBL/GenBank/DDBJ databases">
        <title>Australian commercial rhizobial inoculants.</title>
        <authorList>
            <person name="Kohlmeier M.G."/>
            <person name="O'Hara G.W."/>
            <person name="Colombi E."/>
            <person name="Ramsay J.P."/>
            <person name="Terpolilli J."/>
        </authorList>
    </citation>
    <scope>NUCLEOTIDE SEQUENCE [LARGE SCALE GENOMIC DNA]</scope>
    <source>
        <strain evidence="9 10">CB627</strain>
    </source>
</reference>
<dbReference type="SUPFAM" id="SSF52743">
    <property type="entry name" value="Subtilisin-like"/>
    <property type="match status" value="1"/>
</dbReference>
<evidence type="ECO:0000256" key="7">
    <source>
        <dbReference type="SAM" id="SignalP"/>
    </source>
</evidence>
<evidence type="ECO:0000313" key="9">
    <source>
        <dbReference type="EMBL" id="WFU61255.1"/>
    </source>
</evidence>
<dbReference type="PROSITE" id="PS00136">
    <property type="entry name" value="SUBTILASE_ASP"/>
    <property type="match status" value="1"/>
</dbReference>
<protein>
    <submittedName>
        <fullName evidence="9">S8 family serine peptidase</fullName>
    </submittedName>
</protein>
<dbReference type="EMBL" id="CP121646">
    <property type="protein sequence ID" value="WFU61255.1"/>
    <property type="molecule type" value="Genomic_DNA"/>
</dbReference>
<keyword evidence="5 6" id="KW-0720">Serine protease</keyword>
<keyword evidence="4 6" id="KW-0378">Hydrolase</keyword>
<dbReference type="InterPro" id="IPR036852">
    <property type="entry name" value="Peptidase_S8/S53_dom_sf"/>
</dbReference>
<proteinExistence type="inferred from homology"/>